<dbReference type="Proteomes" id="UP000324800">
    <property type="component" value="Unassembled WGS sequence"/>
</dbReference>
<dbReference type="AlphaFoldDB" id="A0A5J4WLW2"/>
<dbReference type="GO" id="GO:0004619">
    <property type="term" value="F:phosphoglycerate mutase activity"/>
    <property type="evidence" value="ECO:0007669"/>
    <property type="project" value="InterPro"/>
</dbReference>
<feature type="non-terminal residue" evidence="2">
    <location>
        <position position="1"/>
    </location>
</feature>
<dbReference type="PANTHER" id="PTHR31637">
    <property type="entry name" value="2,3-BISPHOSPHOGLYCERATE-INDEPENDENT PHOSPHOGLYCERATE MUTASE"/>
    <property type="match status" value="1"/>
</dbReference>
<dbReference type="OrthoDB" id="952271at2759"/>
<protein>
    <submittedName>
        <fullName evidence="2">2,3-bisphosphoglycerate independent phosphoglycerate mutase</fullName>
    </submittedName>
</protein>
<dbReference type="GO" id="GO:0030145">
    <property type="term" value="F:manganese ion binding"/>
    <property type="evidence" value="ECO:0007669"/>
    <property type="project" value="TreeGrafter"/>
</dbReference>
<dbReference type="InterPro" id="IPR005995">
    <property type="entry name" value="Pgm_bpd_ind"/>
</dbReference>
<dbReference type="SUPFAM" id="SSF53649">
    <property type="entry name" value="Alkaline phosphatase-like"/>
    <property type="match status" value="1"/>
</dbReference>
<evidence type="ECO:0000259" key="1">
    <source>
        <dbReference type="Pfam" id="PF01676"/>
    </source>
</evidence>
<evidence type="ECO:0000313" key="2">
    <source>
        <dbReference type="EMBL" id="KAA6395616.1"/>
    </source>
</evidence>
<dbReference type="Gene3D" id="3.40.720.10">
    <property type="entry name" value="Alkaline Phosphatase, subunit A"/>
    <property type="match status" value="1"/>
</dbReference>
<name>A0A5J4WLW2_9EUKA</name>
<dbReference type="GO" id="GO:0006007">
    <property type="term" value="P:glucose catabolic process"/>
    <property type="evidence" value="ECO:0007669"/>
    <property type="project" value="InterPro"/>
</dbReference>
<accession>A0A5J4WLW2</accession>
<reference evidence="2 3" key="1">
    <citation type="submission" date="2019-03" db="EMBL/GenBank/DDBJ databases">
        <title>Single cell metagenomics reveals metabolic interactions within the superorganism composed of flagellate Streblomastix strix and complex community of Bacteroidetes bacteria on its surface.</title>
        <authorList>
            <person name="Treitli S.C."/>
            <person name="Kolisko M."/>
            <person name="Husnik F."/>
            <person name="Keeling P."/>
            <person name="Hampl V."/>
        </authorList>
    </citation>
    <scope>NUCLEOTIDE SEQUENCE [LARGE SCALE GENOMIC DNA]</scope>
    <source>
        <strain evidence="2">ST1C</strain>
    </source>
</reference>
<dbReference type="InterPro" id="IPR017850">
    <property type="entry name" value="Alkaline_phosphatase_core_sf"/>
</dbReference>
<dbReference type="Pfam" id="PF01676">
    <property type="entry name" value="Metalloenzyme"/>
    <property type="match status" value="1"/>
</dbReference>
<dbReference type="PANTHER" id="PTHR31637:SF0">
    <property type="entry name" value="2,3-BISPHOSPHOGLYCERATE-INDEPENDENT PHOSPHOGLYCERATE MUTASE"/>
    <property type="match status" value="1"/>
</dbReference>
<dbReference type="EMBL" id="SNRW01001637">
    <property type="protein sequence ID" value="KAA6395616.1"/>
    <property type="molecule type" value="Genomic_DNA"/>
</dbReference>
<comment type="caution">
    <text evidence="2">The sequence shown here is derived from an EMBL/GenBank/DDBJ whole genome shotgun (WGS) entry which is preliminary data.</text>
</comment>
<feature type="domain" description="Metalloenzyme" evidence="1">
    <location>
        <begin position="3"/>
        <end position="210"/>
    </location>
</feature>
<evidence type="ECO:0000313" key="3">
    <source>
        <dbReference type="Proteomes" id="UP000324800"/>
    </source>
</evidence>
<organism evidence="2 3">
    <name type="scientific">Streblomastix strix</name>
    <dbReference type="NCBI Taxonomy" id="222440"/>
    <lineage>
        <taxon>Eukaryota</taxon>
        <taxon>Metamonada</taxon>
        <taxon>Preaxostyla</taxon>
        <taxon>Oxymonadida</taxon>
        <taxon>Streblomastigidae</taxon>
        <taxon>Streblomastix</taxon>
    </lineage>
</organism>
<proteinExistence type="predicted"/>
<sequence length="223" mass="24642">FLVPPPEIHNTLSQFLLASGIPSYACAATHKFGHVTFFWNGNKSGYIDEKNELYELGGESLPNADTEHKPEMIAKEVTNKLIAALNSRRVKFLRVNYANGDMVGHTGNFDSCVETVKVMDRELKRLAEAVKAQKGILIITADHGNVEDKDHKKGKTSHTCSPVLFQVTDYGYKGEYTLIPDNEKPDGEGESEGSGLSNVASTLCNLLGLQPPPLYRKSMIRFK</sequence>
<dbReference type="InterPro" id="IPR006124">
    <property type="entry name" value="Metalloenzyme"/>
</dbReference>
<gene>
    <name evidence="2" type="ORF">EZS28_008859</name>
</gene>